<comment type="caution">
    <text evidence="1">The sequence shown here is derived from an EMBL/GenBank/DDBJ whole genome shotgun (WGS) entry which is preliminary data.</text>
</comment>
<keyword evidence="2" id="KW-1185">Reference proteome</keyword>
<dbReference type="EMBL" id="BMFZ01000001">
    <property type="protein sequence ID" value="GGA31816.1"/>
    <property type="molecule type" value="Genomic_DNA"/>
</dbReference>
<accession>A0ABQ1FWP8</accession>
<evidence type="ECO:0000313" key="1">
    <source>
        <dbReference type="EMBL" id="GGA31816.1"/>
    </source>
</evidence>
<dbReference type="Gene3D" id="3.40.190.10">
    <property type="entry name" value="Periplasmic binding protein-like II"/>
    <property type="match status" value="2"/>
</dbReference>
<reference evidence="2" key="1">
    <citation type="journal article" date="2019" name="Int. J. Syst. Evol. Microbiol.">
        <title>The Global Catalogue of Microorganisms (GCM) 10K type strain sequencing project: providing services to taxonomists for standard genome sequencing and annotation.</title>
        <authorList>
            <consortium name="The Broad Institute Genomics Platform"/>
            <consortium name="The Broad Institute Genome Sequencing Center for Infectious Disease"/>
            <person name="Wu L."/>
            <person name="Ma J."/>
        </authorList>
    </citation>
    <scope>NUCLEOTIDE SEQUENCE [LARGE SCALE GENOMIC DNA]</scope>
    <source>
        <strain evidence="2">CGMCC 1.12806</strain>
    </source>
</reference>
<dbReference type="RefSeq" id="WP_188469760.1">
    <property type="nucleotide sequence ID" value="NZ_BMFZ01000001.1"/>
</dbReference>
<organism evidence="1 2">
    <name type="scientific">Hafnia psychrotolerans</name>
    <dbReference type="NCBI Taxonomy" id="1477018"/>
    <lineage>
        <taxon>Bacteria</taxon>
        <taxon>Pseudomonadati</taxon>
        <taxon>Pseudomonadota</taxon>
        <taxon>Gammaproteobacteria</taxon>
        <taxon>Enterobacterales</taxon>
        <taxon>Hafniaceae</taxon>
        <taxon>Hafnia</taxon>
    </lineage>
</organism>
<proteinExistence type="predicted"/>
<protein>
    <recommendedName>
        <fullName evidence="3">LysR substrate-binding domain-containing protein</fullName>
    </recommendedName>
</protein>
<dbReference type="Proteomes" id="UP000627464">
    <property type="component" value="Unassembled WGS sequence"/>
</dbReference>
<name>A0ABQ1FWP8_9GAMM</name>
<evidence type="ECO:0000313" key="2">
    <source>
        <dbReference type="Proteomes" id="UP000627464"/>
    </source>
</evidence>
<sequence>MGYVCELDLAIVMRISGGGIHTKTGREKVLFRELLRWIEAAKGTQQSLSAPISLTLLSEGCTLHKIACQTLKKHHRPDVIRPIASGVRGLPESVTAGLGIGCLNLSAIHPTEMFSPTALALPELPDAEFVLYSRDFSDATKLRTCASFSQILVLTLDQVSGRMSCDEYPLRKNEAV</sequence>
<gene>
    <name evidence="1" type="ORF">GCM10011328_03200</name>
</gene>
<evidence type="ECO:0008006" key="3">
    <source>
        <dbReference type="Google" id="ProtNLM"/>
    </source>
</evidence>